<dbReference type="KEGG" id="psco:LY89DRAFT_555604"/>
<feature type="binding site" description="axial binding residue" evidence="5">
    <location>
        <position position="433"/>
    </location>
    <ligand>
        <name>heme</name>
        <dbReference type="ChEBI" id="CHEBI:30413"/>
    </ligand>
    <ligandPart>
        <name>Fe</name>
        <dbReference type="ChEBI" id="CHEBI:18248"/>
    </ligandPart>
</feature>
<dbReference type="InterPro" id="IPR036396">
    <property type="entry name" value="Cyt_P450_sf"/>
</dbReference>
<dbReference type="OrthoDB" id="3366823at2759"/>
<keyword evidence="5 6" id="KW-0349">Heme</keyword>
<dbReference type="STRING" id="149040.A0A194XGM7"/>
<dbReference type="InterPro" id="IPR002403">
    <property type="entry name" value="Cyt_P450_E_grp-IV"/>
</dbReference>
<keyword evidence="7" id="KW-0472">Membrane</keyword>
<evidence type="ECO:0000256" key="5">
    <source>
        <dbReference type="PIRSR" id="PIRSR602403-1"/>
    </source>
</evidence>
<comment type="similarity">
    <text evidence="2 6">Belongs to the cytochrome P450 family.</text>
</comment>
<organism evidence="8 9">
    <name type="scientific">Mollisia scopiformis</name>
    <name type="common">Conifer needle endophyte fungus</name>
    <name type="synonym">Phialocephala scopiformis</name>
    <dbReference type="NCBI Taxonomy" id="149040"/>
    <lineage>
        <taxon>Eukaryota</taxon>
        <taxon>Fungi</taxon>
        <taxon>Dikarya</taxon>
        <taxon>Ascomycota</taxon>
        <taxon>Pezizomycotina</taxon>
        <taxon>Leotiomycetes</taxon>
        <taxon>Helotiales</taxon>
        <taxon>Mollisiaceae</taxon>
        <taxon>Mollisia</taxon>
    </lineage>
</organism>
<evidence type="ECO:0000256" key="4">
    <source>
        <dbReference type="ARBA" id="ARBA00023004"/>
    </source>
</evidence>
<dbReference type="RefSeq" id="XP_018073678.1">
    <property type="nucleotide sequence ID" value="XM_018208364.1"/>
</dbReference>
<keyword evidence="3 5" id="KW-0479">Metal-binding</keyword>
<keyword evidence="6" id="KW-0503">Monooxygenase</keyword>
<evidence type="ECO:0000313" key="9">
    <source>
        <dbReference type="Proteomes" id="UP000070700"/>
    </source>
</evidence>
<sequence>MTSPLAFAIGGLVSTYVFLRLLLHYTQDGKEPPVVATTIPFISPILGMAKKKTHFYAHIRDKFGLPIYTLRMPGTRIYVVNSTTLITAVQRQPTILAFPPIETKAAINVMGASEAGKEMLLQNTDPNEGNLDKSYEAAYSKAIHPVMSLGADLDSMSRAAIKSIADSLNGLARNTPQVLELFDWVRHEVSSSTAESVYGPMNPFRDSAIEAAFWRFGPGVITLMINIFPSVLARESLKARELMVEAFDQYFRNGGHKQGSALIRARYDYSMKYNVSMSDLVRFEIGGAVAIFANTGPAAFWLIYHIFSDPIILDEIRSEVSKIVVHENNGATIDISDVKTSCPILLSTFQEVLRFQSIGTSARVVMEDHMLDGKYLLKKGGTVMIPGTVQHTIPSVWGDNVSSFDHKRFVRSGSKKRPNPVAFRGFGGGTTLCPGRHFASTEILAFATLMVLRFEIIPVGGKWSCPTTEKAEMWATVPQPDMDIVVEVKPRKE</sequence>
<keyword evidence="7" id="KW-0812">Transmembrane</keyword>
<evidence type="ECO:0000256" key="3">
    <source>
        <dbReference type="ARBA" id="ARBA00022723"/>
    </source>
</evidence>
<protein>
    <submittedName>
        <fullName evidence="8">Cytochrome P450 oxidoreductase</fullName>
    </submittedName>
</protein>
<proteinExistence type="inferred from homology"/>
<dbReference type="InterPro" id="IPR001128">
    <property type="entry name" value="Cyt_P450"/>
</dbReference>
<keyword evidence="4 5" id="KW-0408">Iron</keyword>
<dbReference type="Proteomes" id="UP000070700">
    <property type="component" value="Unassembled WGS sequence"/>
</dbReference>
<dbReference type="PRINTS" id="PR00465">
    <property type="entry name" value="EP450IV"/>
</dbReference>
<evidence type="ECO:0000313" key="8">
    <source>
        <dbReference type="EMBL" id="KUJ19323.1"/>
    </source>
</evidence>
<dbReference type="GO" id="GO:0004497">
    <property type="term" value="F:monooxygenase activity"/>
    <property type="evidence" value="ECO:0007669"/>
    <property type="project" value="UniProtKB-KW"/>
</dbReference>
<dbReference type="Pfam" id="PF00067">
    <property type="entry name" value="p450"/>
    <property type="match status" value="1"/>
</dbReference>
<accession>A0A194XGM7</accession>
<reference evidence="8 9" key="1">
    <citation type="submission" date="2015-10" db="EMBL/GenBank/DDBJ databases">
        <title>Full genome of DAOMC 229536 Phialocephala scopiformis, a fungal endophyte of spruce producing the potent anti-insectan compound rugulosin.</title>
        <authorList>
            <consortium name="DOE Joint Genome Institute"/>
            <person name="Walker A.K."/>
            <person name="Frasz S.L."/>
            <person name="Seifert K.A."/>
            <person name="Miller J.D."/>
            <person name="Mondo S.J."/>
            <person name="Labutti K."/>
            <person name="Lipzen A."/>
            <person name="Dockter R."/>
            <person name="Kennedy M."/>
            <person name="Grigoriev I.V."/>
            <person name="Spatafora J.W."/>
        </authorList>
    </citation>
    <scope>NUCLEOTIDE SEQUENCE [LARGE SCALE GENOMIC DNA]</scope>
    <source>
        <strain evidence="8 9">CBS 120377</strain>
    </source>
</reference>
<keyword evidence="6" id="KW-0560">Oxidoreductase</keyword>
<dbReference type="GO" id="GO:0020037">
    <property type="term" value="F:heme binding"/>
    <property type="evidence" value="ECO:0007669"/>
    <property type="project" value="InterPro"/>
</dbReference>
<name>A0A194XGM7_MOLSC</name>
<keyword evidence="7" id="KW-1133">Transmembrane helix</keyword>
<dbReference type="SUPFAM" id="SSF48264">
    <property type="entry name" value="Cytochrome P450"/>
    <property type="match status" value="1"/>
</dbReference>
<gene>
    <name evidence="8" type="ORF">LY89DRAFT_555604</name>
</gene>
<evidence type="ECO:0000256" key="1">
    <source>
        <dbReference type="ARBA" id="ARBA00001971"/>
    </source>
</evidence>
<dbReference type="AlphaFoldDB" id="A0A194XGM7"/>
<evidence type="ECO:0000256" key="6">
    <source>
        <dbReference type="RuleBase" id="RU000461"/>
    </source>
</evidence>
<dbReference type="GeneID" id="28818090"/>
<evidence type="ECO:0000256" key="7">
    <source>
        <dbReference type="SAM" id="Phobius"/>
    </source>
</evidence>
<comment type="cofactor">
    <cofactor evidence="1 5">
        <name>heme</name>
        <dbReference type="ChEBI" id="CHEBI:30413"/>
    </cofactor>
</comment>
<evidence type="ECO:0000256" key="2">
    <source>
        <dbReference type="ARBA" id="ARBA00010617"/>
    </source>
</evidence>
<dbReference type="InterPro" id="IPR017972">
    <property type="entry name" value="Cyt_P450_CS"/>
</dbReference>
<dbReference type="CDD" id="cd11040">
    <property type="entry name" value="CYP7_CYP8-like"/>
    <property type="match status" value="1"/>
</dbReference>
<dbReference type="InterPro" id="IPR053007">
    <property type="entry name" value="CYP450_monoxygenase_sec-met"/>
</dbReference>
<keyword evidence="9" id="KW-1185">Reference proteome</keyword>
<dbReference type="Gene3D" id="1.10.630.10">
    <property type="entry name" value="Cytochrome P450"/>
    <property type="match status" value="1"/>
</dbReference>
<feature type="transmembrane region" description="Helical" evidence="7">
    <location>
        <begin position="280"/>
        <end position="304"/>
    </location>
</feature>
<dbReference type="GO" id="GO:0005506">
    <property type="term" value="F:iron ion binding"/>
    <property type="evidence" value="ECO:0007669"/>
    <property type="project" value="InterPro"/>
</dbReference>
<dbReference type="PANTHER" id="PTHR47582:SF1">
    <property type="entry name" value="P450, PUTATIVE (EUROFUNG)-RELATED"/>
    <property type="match status" value="1"/>
</dbReference>
<dbReference type="PANTHER" id="PTHR47582">
    <property type="entry name" value="P450, PUTATIVE (EUROFUNG)-RELATED"/>
    <property type="match status" value="1"/>
</dbReference>
<dbReference type="EMBL" id="KQ947411">
    <property type="protein sequence ID" value="KUJ19323.1"/>
    <property type="molecule type" value="Genomic_DNA"/>
</dbReference>
<dbReference type="GO" id="GO:0016705">
    <property type="term" value="F:oxidoreductase activity, acting on paired donors, with incorporation or reduction of molecular oxygen"/>
    <property type="evidence" value="ECO:0007669"/>
    <property type="project" value="InterPro"/>
</dbReference>
<feature type="non-terminal residue" evidence="8">
    <location>
        <position position="493"/>
    </location>
</feature>
<dbReference type="PROSITE" id="PS00086">
    <property type="entry name" value="CYTOCHROME_P450"/>
    <property type="match status" value="1"/>
</dbReference>
<dbReference type="InParanoid" id="A0A194XGM7"/>